<protein>
    <submittedName>
        <fullName evidence="1">Uncharacterized protein</fullName>
    </submittedName>
</protein>
<sequence length="70" mass="8323">MQERKLYKQTVNCKTVKGNNRFFCSFSDQYTIFKYRIVMTRLAEDVTTIPLKTCRETFQRSGTLSCRNLL</sequence>
<evidence type="ECO:0000313" key="1">
    <source>
        <dbReference type="EMBL" id="JAA85867.1"/>
    </source>
</evidence>
<dbReference type="AlphaFoldDB" id="S4PWJ2"/>
<organism evidence="1">
    <name type="scientific">Pararge aegeria</name>
    <name type="common">speckled wood butterfly</name>
    <dbReference type="NCBI Taxonomy" id="116150"/>
    <lineage>
        <taxon>Eukaryota</taxon>
        <taxon>Metazoa</taxon>
        <taxon>Ecdysozoa</taxon>
        <taxon>Arthropoda</taxon>
        <taxon>Hexapoda</taxon>
        <taxon>Insecta</taxon>
        <taxon>Pterygota</taxon>
        <taxon>Neoptera</taxon>
        <taxon>Endopterygota</taxon>
        <taxon>Lepidoptera</taxon>
        <taxon>Glossata</taxon>
        <taxon>Ditrysia</taxon>
        <taxon>Papilionoidea</taxon>
        <taxon>Nymphalidae</taxon>
        <taxon>Satyrinae</taxon>
        <taxon>Satyrini</taxon>
        <taxon>Parargina</taxon>
        <taxon>Pararge</taxon>
    </lineage>
</organism>
<accession>S4PWJ2</accession>
<reference evidence="1" key="1">
    <citation type="journal article" date="2013" name="BMC Genomics">
        <title>Unscrambling butterfly oogenesis.</title>
        <authorList>
            <person name="Carter J.M."/>
            <person name="Baker S.C."/>
            <person name="Pink R."/>
            <person name="Carter D.R."/>
            <person name="Collins A."/>
            <person name="Tomlin J."/>
            <person name="Gibbs M."/>
            <person name="Breuker C.J."/>
        </authorList>
    </citation>
    <scope>NUCLEOTIDE SEQUENCE</scope>
    <source>
        <tissue evidence="1">Ovary</tissue>
    </source>
</reference>
<dbReference type="EMBL" id="GAIX01006693">
    <property type="protein sequence ID" value="JAA85867.1"/>
    <property type="molecule type" value="Transcribed_RNA"/>
</dbReference>
<proteinExistence type="predicted"/>
<reference evidence="1" key="2">
    <citation type="submission" date="2013-05" db="EMBL/GenBank/DDBJ databases">
        <authorList>
            <person name="Carter J.-M."/>
            <person name="Baker S.C."/>
            <person name="Pink R."/>
            <person name="Carter D.R.F."/>
            <person name="Collins A."/>
            <person name="Tomlin J."/>
            <person name="Gibbs M."/>
            <person name="Breuker C.J."/>
        </authorList>
    </citation>
    <scope>NUCLEOTIDE SEQUENCE</scope>
    <source>
        <tissue evidence="1">Ovary</tissue>
    </source>
</reference>
<name>S4PWJ2_9NEOP</name>